<dbReference type="Proteomes" id="UP000829364">
    <property type="component" value="Chromosome 1"/>
</dbReference>
<dbReference type="EMBL" id="CP086354">
    <property type="protein sequence ID" value="UNI13478.1"/>
    <property type="molecule type" value="Genomic_DNA"/>
</dbReference>
<dbReference type="GO" id="GO:0005199">
    <property type="term" value="F:structural constituent of cell wall"/>
    <property type="evidence" value="ECO:0007669"/>
    <property type="project" value="InterPro"/>
</dbReference>
<keyword evidence="4" id="KW-1185">Reference proteome</keyword>
<organism evidence="3 4">
    <name type="scientific">Purpureocillium takamizusanense</name>
    <dbReference type="NCBI Taxonomy" id="2060973"/>
    <lineage>
        <taxon>Eukaryota</taxon>
        <taxon>Fungi</taxon>
        <taxon>Dikarya</taxon>
        <taxon>Ascomycota</taxon>
        <taxon>Pezizomycotina</taxon>
        <taxon>Sordariomycetes</taxon>
        <taxon>Hypocreomycetidae</taxon>
        <taxon>Hypocreales</taxon>
        <taxon>Ophiocordycipitaceae</taxon>
        <taxon>Purpureocillium</taxon>
    </lineage>
</organism>
<evidence type="ECO:0008006" key="5">
    <source>
        <dbReference type="Google" id="ProtNLM"/>
    </source>
</evidence>
<gene>
    <name evidence="3" type="ORF">JDV02_000221</name>
</gene>
<dbReference type="GeneID" id="72062187"/>
<dbReference type="GO" id="GO:0031505">
    <property type="term" value="P:fungal-type cell wall organization"/>
    <property type="evidence" value="ECO:0007669"/>
    <property type="project" value="InterPro"/>
</dbReference>
<dbReference type="GO" id="GO:0009277">
    <property type="term" value="C:fungal-type cell wall"/>
    <property type="evidence" value="ECO:0007669"/>
    <property type="project" value="TreeGrafter"/>
</dbReference>
<evidence type="ECO:0000256" key="1">
    <source>
        <dbReference type="SAM" id="MobiDB-lite"/>
    </source>
</evidence>
<feature type="region of interest" description="Disordered" evidence="1">
    <location>
        <begin position="99"/>
        <end position="123"/>
    </location>
</feature>
<reference evidence="3" key="1">
    <citation type="submission" date="2021-11" db="EMBL/GenBank/DDBJ databases">
        <title>Purpureocillium_takamizusanense_genome.</title>
        <authorList>
            <person name="Nguyen N.-H."/>
        </authorList>
    </citation>
    <scope>NUCLEOTIDE SEQUENCE</scope>
    <source>
        <strain evidence="3">PT3</strain>
    </source>
</reference>
<feature type="chain" id="PRO_5040230958" description="Cell wall protein SED1" evidence="2">
    <location>
        <begin position="19"/>
        <end position="153"/>
    </location>
</feature>
<feature type="signal peptide" evidence="2">
    <location>
        <begin position="1"/>
        <end position="18"/>
    </location>
</feature>
<dbReference type="KEGG" id="ptkz:JDV02_000221"/>
<dbReference type="InterPro" id="IPR038843">
    <property type="entry name" value="Sed1/Spi1"/>
</dbReference>
<evidence type="ECO:0000313" key="3">
    <source>
        <dbReference type="EMBL" id="UNI13478.1"/>
    </source>
</evidence>
<dbReference type="OrthoDB" id="4094614at2759"/>
<dbReference type="PANTHER" id="PTHR35523:SF1">
    <property type="entry name" value="CELL WALL PROTEIN SED1"/>
    <property type="match status" value="1"/>
</dbReference>
<name>A0A9Q8Q4C4_9HYPO</name>
<accession>A0A9Q8Q4C4</accession>
<evidence type="ECO:0000313" key="4">
    <source>
        <dbReference type="Proteomes" id="UP000829364"/>
    </source>
</evidence>
<feature type="compositionally biased region" description="Pro residues" evidence="1">
    <location>
        <begin position="113"/>
        <end position="122"/>
    </location>
</feature>
<protein>
    <recommendedName>
        <fullName evidence="5">Cell wall protein SED1</fullName>
    </recommendedName>
</protein>
<feature type="compositionally biased region" description="Basic and acidic residues" evidence="1">
    <location>
        <begin position="23"/>
        <end position="32"/>
    </location>
</feature>
<evidence type="ECO:0000256" key="2">
    <source>
        <dbReference type="SAM" id="SignalP"/>
    </source>
</evidence>
<feature type="region of interest" description="Disordered" evidence="1">
    <location>
        <begin position="22"/>
        <end position="46"/>
    </location>
</feature>
<dbReference type="RefSeq" id="XP_047836959.1">
    <property type="nucleotide sequence ID" value="XM_047981001.1"/>
</dbReference>
<sequence>MVNAKVMILSALAGIVAAGEYAEPPHHSEPTHPAHSTGTHPHGNHTVTTTKVVSRYTTWCPEPTTVCIGSKTYTVTKPTTLTITDCPCTITETHNKPTQAVTTPVQPVQPTKETPPPPPVKPTSPVVVAGAEGRAAAYGFAMAAAGFVGAVAL</sequence>
<dbReference type="AlphaFoldDB" id="A0A9Q8Q4C4"/>
<dbReference type="PANTHER" id="PTHR35523">
    <property type="entry name" value="CELL WALL PROTEIN SED1"/>
    <property type="match status" value="1"/>
</dbReference>
<keyword evidence="2" id="KW-0732">Signal</keyword>
<feature type="compositionally biased region" description="Low complexity" evidence="1">
    <location>
        <begin position="99"/>
        <end position="112"/>
    </location>
</feature>
<feature type="compositionally biased region" description="Polar residues" evidence="1">
    <location>
        <begin position="34"/>
        <end position="46"/>
    </location>
</feature>
<proteinExistence type="predicted"/>